<name>A0ACB8RLJ8_9AGAM</name>
<evidence type="ECO:0000313" key="1">
    <source>
        <dbReference type="EMBL" id="KAI0044475.1"/>
    </source>
</evidence>
<keyword evidence="2" id="KW-1185">Reference proteome</keyword>
<protein>
    <submittedName>
        <fullName evidence="1">Uncharacterized protein</fullName>
    </submittedName>
</protein>
<dbReference type="Proteomes" id="UP000814033">
    <property type="component" value="Unassembled WGS sequence"/>
</dbReference>
<sequence>MNETNLPDVGIFTWGQICLMPQACPPRLFHLSSLPCWISPCHASGYSKPRLVLAVCLRAFAGARKVQPVIALAGPSCLGGL</sequence>
<proteinExistence type="predicted"/>
<organism evidence="1 2">
    <name type="scientific">Auriscalpium vulgare</name>
    <dbReference type="NCBI Taxonomy" id="40419"/>
    <lineage>
        <taxon>Eukaryota</taxon>
        <taxon>Fungi</taxon>
        <taxon>Dikarya</taxon>
        <taxon>Basidiomycota</taxon>
        <taxon>Agaricomycotina</taxon>
        <taxon>Agaricomycetes</taxon>
        <taxon>Russulales</taxon>
        <taxon>Auriscalpiaceae</taxon>
        <taxon>Auriscalpium</taxon>
    </lineage>
</organism>
<gene>
    <name evidence="1" type="ORF">FA95DRAFT_256415</name>
</gene>
<comment type="caution">
    <text evidence="1">The sequence shown here is derived from an EMBL/GenBank/DDBJ whole genome shotgun (WGS) entry which is preliminary data.</text>
</comment>
<reference evidence="1" key="2">
    <citation type="journal article" date="2022" name="New Phytol.">
        <title>Evolutionary transition to the ectomycorrhizal habit in the genomes of a hyperdiverse lineage of mushroom-forming fungi.</title>
        <authorList>
            <person name="Looney B."/>
            <person name="Miyauchi S."/>
            <person name="Morin E."/>
            <person name="Drula E."/>
            <person name="Courty P.E."/>
            <person name="Kohler A."/>
            <person name="Kuo A."/>
            <person name="LaButti K."/>
            <person name="Pangilinan J."/>
            <person name="Lipzen A."/>
            <person name="Riley R."/>
            <person name="Andreopoulos W."/>
            <person name="He G."/>
            <person name="Johnson J."/>
            <person name="Nolan M."/>
            <person name="Tritt A."/>
            <person name="Barry K.W."/>
            <person name="Grigoriev I.V."/>
            <person name="Nagy L.G."/>
            <person name="Hibbett D."/>
            <person name="Henrissat B."/>
            <person name="Matheny P.B."/>
            <person name="Labbe J."/>
            <person name="Martin F.M."/>
        </authorList>
    </citation>
    <scope>NUCLEOTIDE SEQUENCE</scope>
    <source>
        <strain evidence="1">FP105234-sp</strain>
    </source>
</reference>
<reference evidence="1" key="1">
    <citation type="submission" date="2021-02" db="EMBL/GenBank/DDBJ databases">
        <authorList>
            <consortium name="DOE Joint Genome Institute"/>
            <person name="Ahrendt S."/>
            <person name="Looney B.P."/>
            <person name="Miyauchi S."/>
            <person name="Morin E."/>
            <person name="Drula E."/>
            <person name="Courty P.E."/>
            <person name="Chicoki N."/>
            <person name="Fauchery L."/>
            <person name="Kohler A."/>
            <person name="Kuo A."/>
            <person name="Labutti K."/>
            <person name="Pangilinan J."/>
            <person name="Lipzen A."/>
            <person name="Riley R."/>
            <person name="Andreopoulos W."/>
            <person name="He G."/>
            <person name="Johnson J."/>
            <person name="Barry K.W."/>
            <person name="Grigoriev I.V."/>
            <person name="Nagy L."/>
            <person name="Hibbett D."/>
            <person name="Henrissat B."/>
            <person name="Matheny P.B."/>
            <person name="Labbe J."/>
            <person name="Martin F."/>
        </authorList>
    </citation>
    <scope>NUCLEOTIDE SEQUENCE</scope>
    <source>
        <strain evidence="1">FP105234-sp</strain>
    </source>
</reference>
<dbReference type="EMBL" id="MU275982">
    <property type="protein sequence ID" value="KAI0044475.1"/>
    <property type="molecule type" value="Genomic_DNA"/>
</dbReference>
<evidence type="ECO:0000313" key="2">
    <source>
        <dbReference type="Proteomes" id="UP000814033"/>
    </source>
</evidence>
<accession>A0ACB8RLJ8</accession>